<evidence type="ECO:0000313" key="1">
    <source>
        <dbReference type="EMBL" id="KAG7154171.1"/>
    </source>
</evidence>
<evidence type="ECO:0000313" key="2">
    <source>
        <dbReference type="Proteomes" id="UP000747542"/>
    </source>
</evidence>
<accession>A0A8J5J8H1</accession>
<reference evidence="1" key="1">
    <citation type="journal article" date="2021" name="Sci. Adv.">
        <title>The American lobster genome reveals insights on longevity, neural, and immune adaptations.</title>
        <authorList>
            <person name="Polinski J.M."/>
            <person name="Zimin A.V."/>
            <person name="Clark K.F."/>
            <person name="Kohn A.B."/>
            <person name="Sadowski N."/>
            <person name="Timp W."/>
            <person name="Ptitsyn A."/>
            <person name="Khanna P."/>
            <person name="Romanova D.Y."/>
            <person name="Williams P."/>
            <person name="Greenwood S.J."/>
            <person name="Moroz L.L."/>
            <person name="Walt D.R."/>
            <person name="Bodnar A.G."/>
        </authorList>
    </citation>
    <scope>NUCLEOTIDE SEQUENCE</scope>
    <source>
        <strain evidence="1">GMGI-L3</strain>
    </source>
</reference>
<comment type="caution">
    <text evidence="1">The sequence shown here is derived from an EMBL/GenBank/DDBJ whole genome shotgun (WGS) entry which is preliminary data.</text>
</comment>
<keyword evidence="2" id="KW-1185">Reference proteome</keyword>
<dbReference type="AlphaFoldDB" id="A0A8J5J8H1"/>
<sequence length="276" mass="31173">SLEEGQKPPLTWTGRKHAAHTTTSRVVFTIIFGGSGYLDSYTGVISELLPTLWSAGDWRAFKHVSPLSRLRPASVARLKQSTTNYNMLIALLLAGAAICLPIHGLDLWTTEDDYLDFAAMKSCLGFDTAVRLEKKTYDIAVICEKNIKKTSHPFVRDIILRKKRRIIKASQPAREETMLCNLQGLNLMKSDLSMNYDTIPSYIEESDLNPELKDAMTEKTSFCMKHAEQVMERVEGSILKTQRQRLVLGMIYLQCIISEGMDVCQEHEAQRIGPLF</sequence>
<feature type="non-terminal residue" evidence="1">
    <location>
        <position position="276"/>
    </location>
</feature>
<proteinExistence type="predicted"/>
<organism evidence="1 2">
    <name type="scientific">Homarus americanus</name>
    <name type="common">American lobster</name>
    <dbReference type="NCBI Taxonomy" id="6706"/>
    <lineage>
        <taxon>Eukaryota</taxon>
        <taxon>Metazoa</taxon>
        <taxon>Ecdysozoa</taxon>
        <taxon>Arthropoda</taxon>
        <taxon>Crustacea</taxon>
        <taxon>Multicrustacea</taxon>
        <taxon>Malacostraca</taxon>
        <taxon>Eumalacostraca</taxon>
        <taxon>Eucarida</taxon>
        <taxon>Decapoda</taxon>
        <taxon>Pleocyemata</taxon>
        <taxon>Astacidea</taxon>
        <taxon>Nephropoidea</taxon>
        <taxon>Nephropidae</taxon>
        <taxon>Homarus</taxon>
    </lineage>
</organism>
<dbReference type="Proteomes" id="UP000747542">
    <property type="component" value="Unassembled WGS sequence"/>
</dbReference>
<name>A0A8J5J8H1_HOMAM</name>
<protein>
    <submittedName>
        <fullName evidence="1">Uncharacterized protein</fullName>
    </submittedName>
</protein>
<gene>
    <name evidence="1" type="ORF">Hamer_G020480</name>
</gene>
<dbReference type="EMBL" id="JAHLQT010045000">
    <property type="protein sequence ID" value="KAG7154171.1"/>
    <property type="molecule type" value="Genomic_DNA"/>
</dbReference>